<dbReference type="Proteomes" id="UP001446871">
    <property type="component" value="Unassembled WGS sequence"/>
</dbReference>
<keyword evidence="3" id="KW-0067">ATP-binding</keyword>
<evidence type="ECO:0000256" key="2">
    <source>
        <dbReference type="ARBA" id="ARBA00022801"/>
    </source>
</evidence>
<dbReference type="Pfam" id="PF00176">
    <property type="entry name" value="SNF2-rel_dom"/>
    <property type="match status" value="1"/>
</dbReference>
<dbReference type="InterPro" id="IPR027417">
    <property type="entry name" value="P-loop_NTPase"/>
</dbReference>
<evidence type="ECO:0000259" key="6">
    <source>
        <dbReference type="PROSITE" id="PS51194"/>
    </source>
</evidence>
<dbReference type="InterPro" id="IPR001650">
    <property type="entry name" value="Helicase_C-like"/>
</dbReference>
<protein>
    <submittedName>
        <fullName evidence="7">SNF2 family N-terminal domain-containing protein</fullName>
    </submittedName>
</protein>
<evidence type="ECO:0000313" key="8">
    <source>
        <dbReference type="Proteomes" id="UP001446871"/>
    </source>
</evidence>
<organism evidence="7 8">
    <name type="scientific">Apiospora saccharicola</name>
    <dbReference type="NCBI Taxonomy" id="335842"/>
    <lineage>
        <taxon>Eukaryota</taxon>
        <taxon>Fungi</taxon>
        <taxon>Dikarya</taxon>
        <taxon>Ascomycota</taxon>
        <taxon>Pezizomycotina</taxon>
        <taxon>Sordariomycetes</taxon>
        <taxon>Xylariomycetidae</taxon>
        <taxon>Amphisphaeriales</taxon>
        <taxon>Apiosporaceae</taxon>
        <taxon>Apiospora</taxon>
    </lineage>
</organism>
<dbReference type="Gene3D" id="3.40.50.10810">
    <property type="entry name" value="Tandem AAA-ATPase domain"/>
    <property type="match status" value="1"/>
</dbReference>
<evidence type="ECO:0000259" key="5">
    <source>
        <dbReference type="PROSITE" id="PS51192"/>
    </source>
</evidence>
<sequence>MLATTHVKRGNPDPHGEGENVWAKRRCAQQSEATFPVMGDQSPNSSANEPKFRDRFGDNDDDSESMCVDAPPAPAADEIVCYGAWIKLCDAKLRMESTSLQDFPVTAWSRFYELEIFQRDTHYYLRQRQLEKELGMLDVVTTETLKSLRERSHVTQIAVLDASALPKPLKKKAPHVMVDISVNLSGPSHMIDVIGDDLTKSNGFLQHPCFLPARTPYVNPHYYYSSGLRTDLTHLIGPRTEDAEALELSHGLSNVLNSLAEADCHQKEGIISILKREEGDYTASATGVLKSYIGNKPVSGRHCRGRYGPRKVLDYVKRCGVFIAKCSRVLPREDGNPDNKGNPHYHHVSALLQGIMWFRVVLDEAHWIRNTSSQQFKAAKELKAQRRWCLSGTPIQNTLDDLRSLLDFLHFKPFSEPGFFRKHIIESLHVSSLDPFRNLRLLLRITCFRRTAELICLPPHETREITVSLSDMETNLYDGILDRCKEEFEEISYGRSNKKRYALLFAATMRLRRLCNHGTFKEPQHSPRSETPRRKGKASSRNKSEEASDEPMCAYCYGDNADISADMGALEVCPECSRVLDQGTTASLPLSEGEVTAHGARNHQTSTISNLLNIAHEGDLHFSSKLNAVVDNIRNCPSSKQIVNSRIDGRTSFAERELILQEFSRENGPSVLLLSIATGAVGLTLTVADKVHIVEPQWNPSVEEQAIGRALRMGQQRNVTIYKYIAKRTVEENIVFLQMRKSHLAKISFDGHAGSQGGDKLDDMLSVIPPTSQHKRHPLLRTPHTARQDHVAQPRLLEHLAEHLVRPEPLLPARRHQPHPVVRQPVNPGLAQHDQRPGHAVAHPPPLGRHQAPRRAGAHVLPRVRDGVQGRPVRHQPVMLLLLRPIRLGGFDGRFVFRACLGRQDTALQVQRPRGRGADVVSSEAAAATAAAVPPAITGAVDTALPQQRTRDFVDYSRRRG</sequence>
<dbReference type="PROSITE" id="PS51192">
    <property type="entry name" value="HELICASE_ATP_BIND_1"/>
    <property type="match status" value="1"/>
</dbReference>
<accession>A0ABR1VAK4</accession>
<keyword evidence="2" id="KW-0378">Hydrolase</keyword>
<dbReference type="SMART" id="SM00490">
    <property type="entry name" value="HELICc"/>
    <property type="match status" value="1"/>
</dbReference>
<feature type="region of interest" description="Disordered" evidence="4">
    <location>
        <begin position="1"/>
        <end position="66"/>
    </location>
</feature>
<name>A0ABR1VAK4_9PEZI</name>
<feature type="domain" description="Helicase ATP-binding" evidence="5">
    <location>
        <begin position="357"/>
        <end position="412"/>
    </location>
</feature>
<evidence type="ECO:0000313" key="7">
    <source>
        <dbReference type="EMBL" id="KAK8068236.1"/>
    </source>
</evidence>
<gene>
    <name evidence="7" type="ORF">PG996_007348</name>
</gene>
<evidence type="ECO:0000256" key="3">
    <source>
        <dbReference type="ARBA" id="ARBA00022840"/>
    </source>
</evidence>
<feature type="domain" description="Helicase C-terminal" evidence="6">
    <location>
        <begin position="607"/>
        <end position="765"/>
    </location>
</feature>
<dbReference type="Gene3D" id="3.40.50.300">
    <property type="entry name" value="P-loop containing nucleotide triphosphate hydrolases"/>
    <property type="match status" value="1"/>
</dbReference>
<dbReference type="PANTHER" id="PTHR45626:SF22">
    <property type="entry name" value="DNA REPAIR PROTEIN RAD5"/>
    <property type="match status" value="1"/>
</dbReference>
<dbReference type="InterPro" id="IPR014001">
    <property type="entry name" value="Helicase_ATP-bd"/>
</dbReference>
<dbReference type="EMBL" id="JAQQWM010000004">
    <property type="protein sequence ID" value="KAK8068236.1"/>
    <property type="molecule type" value="Genomic_DNA"/>
</dbReference>
<evidence type="ECO:0000256" key="4">
    <source>
        <dbReference type="SAM" id="MobiDB-lite"/>
    </source>
</evidence>
<dbReference type="PROSITE" id="PS51194">
    <property type="entry name" value="HELICASE_CTER"/>
    <property type="match status" value="1"/>
</dbReference>
<evidence type="ECO:0000256" key="1">
    <source>
        <dbReference type="ARBA" id="ARBA00022741"/>
    </source>
</evidence>
<proteinExistence type="predicted"/>
<reference evidence="7 8" key="1">
    <citation type="submission" date="2023-01" db="EMBL/GenBank/DDBJ databases">
        <title>Analysis of 21 Apiospora genomes using comparative genomics revels a genus with tremendous synthesis potential of carbohydrate active enzymes and secondary metabolites.</title>
        <authorList>
            <person name="Sorensen T."/>
        </authorList>
    </citation>
    <scope>NUCLEOTIDE SEQUENCE [LARGE SCALE GENOMIC DNA]</scope>
    <source>
        <strain evidence="7 8">CBS 83171</strain>
    </source>
</reference>
<dbReference type="PANTHER" id="PTHR45626">
    <property type="entry name" value="TRANSCRIPTION TERMINATION FACTOR 2-RELATED"/>
    <property type="match status" value="1"/>
</dbReference>
<dbReference type="InterPro" id="IPR038718">
    <property type="entry name" value="SNF2-like_sf"/>
</dbReference>
<dbReference type="CDD" id="cd18793">
    <property type="entry name" value="SF2_C_SNF"/>
    <property type="match status" value="1"/>
</dbReference>
<dbReference type="InterPro" id="IPR050628">
    <property type="entry name" value="SNF2_RAD54_helicase_TF"/>
</dbReference>
<comment type="caution">
    <text evidence="7">The sequence shown here is derived from an EMBL/GenBank/DDBJ whole genome shotgun (WGS) entry which is preliminary data.</text>
</comment>
<dbReference type="SUPFAM" id="SSF52540">
    <property type="entry name" value="P-loop containing nucleoside triphosphate hydrolases"/>
    <property type="match status" value="1"/>
</dbReference>
<dbReference type="InterPro" id="IPR049730">
    <property type="entry name" value="SNF2/RAD54-like_C"/>
</dbReference>
<feature type="region of interest" description="Disordered" evidence="4">
    <location>
        <begin position="828"/>
        <end position="856"/>
    </location>
</feature>
<keyword evidence="8" id="KW-1185">Reference proteome</keyword>
<keyword evidence="1" id="KW-0547">Nucleotide-binding</keyword>
<feature type="compositionally biased region" description="Basic and acidic residues" evidence="4">
    <location>
        <begin position="519"/>
        <end position="533"/>
    </location>
</feature>
<feature type="region of interest" description="Disordered" evidence="4">
    <location>
        <begin position="518"/>
        <end position="546"/>
    </location>
</feature>
<dbReference type="InterPro" id="IPR000330">
    <property type="entry name" value="SNF2_N"/>
</dbReference>
<dbReference type="Pfam" id="PF00271">
    <property type="entry name" value="Helicase_C"/>
    <property type="match status" value="1"/>
</dbReference>